<accession>A0AAV1RLY7</accession>
<keyword evidence="3" id="KW-1185">Reference proteome</keyword>
<sequence>MKDIAATNGSTSSGFVLMDRIVVSSRFCPCSLVGALDSCKKQTKRIGLMEPSLQLSNNPGFYNPSPGQVILPQRKERKRSYPLSPS</sequence>
<evidence type="ECO:0000313" key="2">
    <source>
        <dbReference type="EMBL" id="CAK7336743.1"/>
    </source>
</evidence>
<comment type="caution">
    <text evidence="2">The sequence shown here is derived from an EMBL/GenBank/DDBJ whole genome shotgun (WGS) entry which is preliminary data.</text>
</comment>
<reference evidence="2 3" key="1">
    <citation type="submission" date="2024-01" db="EMBL/GenBank/DDBJ databases">
        <authorList>
            <person name="Waweru B."/>
        </authorList>
    </citation>
    <scope>NUCLEOTIDE SEQUENCE [LARGE SCALE GENOMIC DNA]</scope>
</reference>
<dbReference type="AlphaFoldDB" id="A0AAV1RLY7"/>
<dbReference type="Proteomes" id="UP001314170">
    <property type="component" value="Unassembled WGS sequence"/>
</dbReference>
<proteinExistence type="predicted"/>
<protein>
    <submittedName>
        <fullName evidence="2">Uncharacterized protein</fullName>
    </submittedName>
</protein>
<dbReference type="EMBL" id="CAWUPB010001009">
    <property type="protein sequence ID" value="CAK7336743.1"/>
    <property type="molecule type" value="Genomic_DNA"/>
</dbReference>
<evidence type="ECO:0000313" key="3">
    <source>
        <dbReference type="Proteomes" id="UP001314170"/>
    </source>
</evidence>
<evidence type="ECO:0000256" key="1">
    <source>
        <dbReference type="SAM" id="MobiDB-lite"/>
    </source>
</evidence>
<feature type="region of interest" description="Disordered" evidence="1">
    <location>
        <begin position="57"/>
        <end position="86"/>
    </location>
</feature>
<gene>
    <name evidence="2" type="ORF">DCAF_LOCUS11763</name>
</gene>
<organism evidence="2 3">
    <name type="scientific">Dovyalis caffra</name>
    <dbReference type="NCBI Taxonomy" id="77055"/>
    <lineage>
        <taxon>Eukaryota</taxon>
        <taxon>Viridiplantae</taxon>
        <taxon>Streptophyta</taxon>
        <taxon>Embryophyta</taxon>
        <taxon>Tracheophyta</taxon>
        <taxon>Spermatophyta</taxon>
        <taxon>Magnoliopsida</taxon>
        <taxon>eudicotyledons</taxon>
        <taxon>Gunneridae</taxon>
        <taxon>Pentapetalae</taxon>
        <taxon>rosids</taxon>
        <taxon>fabids</taxon>
        <taxon>Malpighiales</taxon>
        <taxon>Salicaceae</taxon>
        <taxon>Flacourtieae</taxon>
        <taxon>Dovyalis</taxon>
    </lineage>
</organism>
<name>A0AAV1RLY7_9ROSI</name>